<reference evidence="2" key="2">
    <citation type="submission" date="2020-09" db="EMBL/GenBank/DDBJ databases">
        <authorList>
            <person name="Sun Q."/>
            <person name="Ohkuma M."/>
        </authorList>
    </citation>
    <scope>NUCLEOTIDE SEQUENCE</scope>
    <source>
        <strain evidence="2">JCM 4714</strain>
    </source>
</reference>
<gene>
    <name evidence="2" type="ORF">GCM10010339_74160</name>
</gene>
<reference evidence="2" key="1">
    <citation type="journal article" date="2014" name="Int. J. Syst. Evol. Microbiol.">
        <title>Complete genome sequence of Corynebacterium casei LMG S-19264T (=DSM 44701T), isolated from a smear-ripened cheese.</title>
        <authorList>
            <consortium name="US DOE Joint Genome Institute (JGI-PGF)"/>
            <person name="Walter F."/>
            <person name="Albersmeier A."/>
            <person name="Kalinowski J."/>
            <person name="Ruckert C."/>
        </authorList>
    </citation>
    <scope>NUCLEOTIDE SEQUENCE</scope>
    <source>
        <strain evidence="2">JCM 4714</strain>
    </source>
</reference>
<feature type="compositionally biased region" description="Basic and acidic residues" evidence="1">
    <location>
        <begin position="1"/>
        <end position="11"/>
    </location>
</feature>
<accession>A0A918YPW8</accession>
<name>A0A918YPW8_9ACTN</name>
<feature type="compositionally biased region" description="Low complexity" evidence="1">
    <location>
        <begin position="17"/>
        <end position="30"/>
    </location>
</feature>
<organism evidence="2 3">
    <name type="scientific">Streptomyces alanosinicus</name>
    <dbReference type="NCBI Taxonomy" id="68171"/>
    <lineage>
        <taxon>Bacteria</taxon>
        <taxon>Bacillati</taxon>
        <taxon>Actinomycetota</taxon>
        <taxon>Actinomycetes</taxon>
        <taxon>Kitasatosporales</taxon>
        <taxon>Streptomycetaceae</taxon>
        <taxon>Streptomyces</taxon>
    </lineage>
</organism>
<feature type="region of interest" description="Disordered" evidence="1">
    <location>
        <begin position="1"/>
        <end position="215"/>
    </location>
</feature>
<dbReference type="EMBL" id="BMVG01000031">
    <property type="protein sequence ID" value="GHE12081.1"/>
    <property type="molecule type" value="Genomic_DNA"/>
</dbReference>
<protein>
    <submittedName>
        <fullName evidence="2">Uncharacterized protein</fullName>
    </submittedName>
</protein>
<evidence type="ECO:0000313" key="3">
    <source>
        <dbReference type="Proteomes" id="UP000655443"/>
    </source>
</evidence>
<dbReference type="AlphaFoldDB" id="A0A918YPW8"/>
<evidence type="ECO:0000313" key="2">
    <source>
        <dbReference type="EMBL" id="GHE12081.1"/>
    </source>
</evidence>
<dbReference type="Proteomes" id="UP000655443">
    <property type="component" value="Unassembled WGS sequence"/>
</dbReference>
<keyword evidence="3" id="KW-1185">Reference proteome</keyword>
<proteinExistence type="predicted"/>
<feature type="compositionally biased region" description="Basic and acidic residues" evidence="1">
    <location>
        <begin position="110"/>
        <end position="125"/>
    </location>
</feature>
<sequence length="472" mass="49272">MSDRPREERPPAPEAPPSADEAPEPAASVDDAPESPAPRDVSGPPIDTAAPADEAPKPPTDAPEPADGVRQSPADVLGSADEVPEPTPPVDLLYQAAPVEASDVGGGASDRADEAPEPHSADEAPKPPTDAPEPTDGAPHLPADALGSGDEAPEPTAPTDVAEAQAEGAQNPVAHAENEARPVEGLKAKTSRDEAGASDLVGPGAEAGNTVLSGDRNRIPQAIEPTAELEVGAAEGGADQYGNSALRDGPNYQEEIDDQLGARSLDRSEHDKLRLTPTNDLTEAQAREVVGVRDGIKLGEGRMVTKVLKPEVAQAYLENATKLGNYDFKPGEFRGSIARGSDTADLRSMDQLRDGLALDDGGAGWTPVPPGASEAYQLRFPAPHGMRAEVTLGAVGDQELADHVAGMAGQSPGRAWDDPFLGTGYTGGGVPEWDAKPTGFPHHAEIWRMNADGTEEAVGFFDKNERLWNYYD</sequence>
<evidence type="ECO:0000256" key="1">
    <source>
        <dbReference type="SAM" id="MobiDB-lite"/>
    </source>
</evidence>
<feature type="compositionally biased region" description="Basic and acidic residues" evidence="1">
    <location>
        <begin position="176"/>
        <end position="195"/>
    </location>
</feature>
<comment type="caution">
    <text evidence="2">The sequence shown here is derived from an EMBL/GenBank/DDBJ whole genome shotgun (WGS) entry which is preliminary data.</text>
</comment>